<comment type="caution">
    <text evidence="2">The sequence shown here is derived from an EMBL/GenBank/DDBJ whole genome shotgun (WGS) entry which is preliminary data.</text>
</comment>
<proteinExistence type="predicted"/>
<protein>
    <submittedName>
        <fullName evidence="2">Uncharacterized protein</fullName>
    </submittedName>
</protein>
<dbReference type="AlphaFoldDB" id="A0A5B7EM26"/>
<accession>A0A5B7EM26</accession>
<keyword evidence="3" id="KW-1185">Reference proteome</keyword>
<name>A0A5B7EM26_PORTR</name>
<evidence type="ECO:0000313" key="2">
    <source>
        <dbReference type="EMBL" id="MPC34475.1"/>
    </source>
</evidence>
<feature type="region of interest" description="Disordered" evidence="1">
    <location>
        <begin position="60"/>
        <end position="86"/>
    </location>
</feature>
<reference evidence="2 3" key="1">
    <citation type="submission" date="2019-05" db="EMBL/GenBank/DDBJ databases">
        <title>Another draft genome of Portunus trituberculatus and its Hox gene families provides insights of decapod evolution.</title>
        <authorList>
            <person name="Jeong J.-H."/>
            <person name="Song I."/>
            <person name="Kim S."/>
            <person name="Choi T."/>
            <person name="Kim D."/>
            <person name="Ryu S."/>
            <person name="Kim W."/>
        </authorList>
    </citation>
    <scope>NUCLEOTIDE SEQUENCE [LARGE SCALE GENOMIC DNA]</scope>
    <source>
        <tissue evidence="2">Muscle</tissue>
    </source>
</reference>
<evidence type="ECO:0000313" key="3">
    <source>
        <dbReference type="Proteomes" id="UP000324222"/>
    </source>
</evidence>
<dbReference type="Proteomes" id="UP000324222">
    <property type="component" value="Unassembled WGS sequence"/>
</dbReference>
<dbReference type="EMBL" id="VSRR010003061">
    <property type="protein sequence ID" value="MPC34475.1"/>
    <property type="molecule type" value="Genomic_DNA"/>
</dbReference>
<sequence length="86" mass="9726">MLILRFLGVDWQSPRMASSLMRPIVELHHDVNSHQLAYTWYVQADSFSCGKCTHLATLAKHRPHSSPGTPRSLKPGMQSESVHFVL</sequence>
<organism evidence="2 3">
    <name type="scientific">Portunus trituberculatus</name>
    <name type="common">Swimming crab</name>
    <name type="synonym">Neptunus trituberculatus</name>
    <dbReference type="NCBI Taxonomy" id="210409"/>
    <lineage>
        <taxon>Eukaryota</taxon>
        <taxon>Metazoa</taxon>
        <taxon>Ecdysozoa</taxon>
        <taxon>Arthropoda</taxon>
        <taxon>Crustacea</taxon>
        <taxon>Multicrustacea</taxon>
        <taxon>Malacostraca</taxon>
        <taxon>Eumalacostraca</taxon>
        <taxon>Eucarida</taxon>
        <taxon>Decapoda</taxon>
        <taxon>Pleocyemata</taxon>
        <taxon>Brachyura</taxon>
        <taxon>Eubrachyura</taxon>
        <taxon>Portunoidea</taxon>
        <taxon>Portunidae</taxon>
        <taxon>Portuninae</taxon>
        <taxon>Portunus</taxon>
    </lineage>
</organism>
<evidence type="ECO:0000256" key="1">
    <source>
        <dbReference type="SAM" id="MobiDB-lite"/>
    </source>
</evidence>
<gene>
    <name evidence="2" type="ORF">E2C01_027866</name>
</gene>